<dbReference type="Gene3D" id="1.25.40.10">
    <property type="entry name" value="Tetratricopeptide repeat domain"/>
    <property type="match status" value="1"/>
</dbReference>
<dbReference type="InterPro" id="IPR046960">
    <property type="entry name" value="PPR_At4g14850-like_plant"/>
</dbReference>
<evidence type="ECO:0000313" key="3">
    <source>
        <dbReference type="Proteomes" id="UP000797356"/>
    </source>
</evidence>
<dbReference type="EMBL" id="CM017872">
    <property type="protein sequence ID" value="KAG1327337.1"/>
    <property type="molecule type" value="Genomic_DNA"/>
</dbReference>
<comment type="caution">
    <text evidence="2">The sequence shown here is derived from an EMBL/GenBank/DDBJ whole genome shotgun (WGS) entry which is preliminary data.</text>
</comment>
<evidence type="ECO:0000313" key="2">
    <source>
        <dbReference type="EMBL" id="KAG1327337.1"/>
    </source>
</evidence>
<organism evidence="2 3">
    <name type="scientific">Cocos nucifera</name>
    <name type="common">Coconut palm</name>
    <dbReference type="NCBI Taxonomy" id="13894"/>
    <lineage>
        <taxon>Eukaryota</taxon>
        <taxon>Viridiplantae</taxon>
        <taxon>Streptophyta</taxon>
        <taxon>Embryophyta</taxon>
        <taxon>Tracheophyta</taxon>
        <taxon>Spermatophyta</taxon>
        <taxon>Magnoliopsida</taxon>
        <taxon>Liliopsida</taxon>
        <taxon>Arecaceae</taxon>
        <taxon>Arecoideae</taxon>
        <taxon>Cocoseae</taxon>
        <taxon>Attaleinae</taxon>
        <taxon>Cocos</taxon>
    </lineage>
</organism>
<dbReference type="Proteomes" id="UP000797356">
    <property type="component" value="Chromosome 1"/>
</dbReference>
<dbReference type="PANTHER" id="PTHR47926:SF444">
    <property type="entry name" value="PENTATRICOPEPTIDE REPEAT-CONTAINING PROTEIN"/>
    <property type="match status" value="1"/>
</dbReference>
<keyword evidence="3" id="KW-1185">Reference proteome</keyword>
<dbReference type="OrthoDB" id="9990610at2759"/>
<accession>A0A8K0HVH6</accession>
<dbReference type="InterPro" id="IPR002885">
    <property type="entry name" value="PPR_rpt"/>
</dbReference>
<name>A0A8K0HVH6_COCNU</name>
<dbReference type="GO" id="GO:0003723">
    <property type="term" value="F:RNA binding"/>
    <property type="evidence" value="ECO:0007669"/>
    <property type="project" value="InterPro"/>
</dbReference>
<dbReference type="PANTHER" id="PTHR47926">
    <property type="entry name" value="PENTATRICOPEPTIDE REPEAT-CONTAINING PROTEIN"/>
    <property type="match status" value="1"/>
</dbReference>
<reference evidence="2" key="1">
    <citation type="journal article" date="2017" name="Gigascience">
        <title>The genome draft of coconut (Cocos nucifera).</title>
        <authorList>
            <person name="Xiao Y."/>
            <person name="Xu P."/>
            <person name="Fan H."/>
            <person name="Baudouin L."/>
            <person name="Xia W."/>
            <person name="Bocs S."/>
            <person name="Xu J."/>
            <person name="Li Q."/>
            <person name="Guo A."/>
            <person name="Zhou L."/>
            <person name="Li J."/>
            <person name="Wu Y."/>
            <person name="Ma Z."/>
            <person name="Armero A."/>
            <person name="Issali A.E."/>
            <person name="Liu N."/>
            <person name="Peng M."/>
            <person name="Yang Y."/>
        </authorList>
    </citation>
    <scope>NUCLEOTIDE SEQUENCE</scope>
    <source>
        <tissue evidence="2">Spear leaf of Hainan Tall coconut</tissue>
    </source>
</reference>
<dbReference type="Pfam" id="PF01535">
    <property type="entry name" value="PPR"/>
    <property type="match status" value="2"/>
</dbReference>
<dbReference type="GO" id="GO:0009451">
    <property type="term" value="P:RNA modification"/>
    <property type="evidence" value="ECO:0007669"/>
    <property type="project" value="InterPro"/>
</dbReference>
<gene>
    <name evidence="2" type="ORF">COCNU_01G012710</name>
</gene>
<keyword evidence="1" id="KW-0677">Repeat</keyword>
<sequence>MRPPPSSRPLLARLVVPGLVLHPLALAAGHRAAPLLSSLNFRLSLASTTFLYNLFIRAFSRRPPPRKLFHKMPMRNDVMGFDGFSAMQNNRFMEALQLFKRMQLGEIAKSNEVTMVIVLSACAHIASLERGKWVLAFIDKNQMTLDNDYNLGAALIQLHAKCGSMKAIIKLFHALSRNNVSIWNALIIGLAINVAARETLEAFDLMQRSGTKANDITFLGC</sequence>
<evidence type="ECO:0000256" key="1">
    <source>
        <dbReference type="ARBA" id="ARBA00022737"/>
    </source>
</evidence>
<dbReference type="AlphaFoldDB" id="A0A8K0HVH6"/>
<reference evidence="2" key="2">
    <citation type="submission" date="2019-07" db="EMBL/GenBank/DDBJ databases">
        <authorList>
            <person name="Yang Y."/>
            <person name="Bocs S."/>
            <person name="Baudouin L."/>
        </authorList>
    </citation>
    <scope>NUCLEOTIDE SEQUENCE</scope>
    <source>
        <tissue evidence="2">Spear leaf of Hainan Tall coconut</tissue>
    </source>
</reference>
<protein>
    <submittedName>
        <fullName evidence="2">Putative pentatricopeptide repeat-containing protein</fullName>
    </submittedName>
</protein>
<proteinExistence type="predicted"/>
<dbReference type="InterPro" id="IPR011990">
    <property type="entry name" value="TPR-like_helical_dom_sf"/>
</dbReference>